<dbReference type="AlphaFoldDB" id="A0A096HLB2"/>
<dbReference type="GO" id="GO:0004190">
    <property type="term" value="F:aspartic-type endopeptidase activity"/>
    <property type="evidence" value="ECO:0007669"/>
    <property type="project" value="InterPro"/>
</dbReference>
<keyword evidence="2" id="KW-1133">Transmembrane helix</keyword>
<accession>A0A096HLB2</accession>
<evidence type="ECO:0000256" key="2">
    <source>
        <dbReference type="SAM" id="Phobius"/>
    </source>
</evidence>
<comment type="similarity">
    <text evidence="1">Belongs to the peptidase A24 family.</text>
</comment>
<sequence length="197" mass="20941">MTSSELSAASELMAGLFTEPRSLILLLLLLAASISDLRTRRIPNRLTFGGITLALLYGLLAHHHPHSGGFFWALGGMALGLAMMLPLYLLHAMGGGDVKLMAMVGSFIGPEATWQAVIFIFITGGVAAISYALWHRMAGKLLRNSAEAVQLLYINVAAGITPDARSSSAQSVGKLPYGVSIALGTLAFLVARQFTWV</sequence>
<keyword evidence="2" id="KW-0472">Membrane</keyword>
<feature type="domain" description="Prepilin type IV endopeptidase peptidase" evidence="3">
    <location>
        <begin position="23"/>
        <end position="128"/>
    </location>
</feature>
<name>A0A096HLB2_COMTE</name>
<comment type="caution">
    <text evidence="4">The sequence shown here is derived from an EMBL/GenBank/DDBJ whole genome shotgun (WGS) entry which is preliminary data.</text>
</comment>
<dbReference type="Proteomes" id="UP000029553">
    <property type="component" value="Unassembled WGS sequence"/>
</dbReference>
<dbReference type="GO" id="GO:0005886">
    <property type="term" value="C:plasma membrane"/>
    <property type="evidence" value="ECO:0007669"/>
    <property type="project" value="TreeGrafter"/>
</dbReference>
<keyword evidence="2" id="KW-0812">Transmembrane</keyword>
<gene>
    <name evidence="4" type="ORF">P353_13560</name>
</gene>
<dbReference type="Pfam" id="PF01478">
    <property type="entry name" value="Peptidase_A24"/>
    <property type="match status" value="1"/>
</dbReference>
<dbReference type="InterPro" id="IPR000045">
    <property type="entry name" value="Prepilin_IV_endopep_pep"/>
</dbReference>
<feature type="transmembrane region" description="Helical" evidence="2">
    <location>
        <begin position="70"/>
        <end position="91"/>
    </location>
</feature>
<proteinExistence type="inferred from homology"/>
<dbReference type="PANTHER" id="PTHR30487:SF0">
    <property type="entry name" value="PREPILIN LEADER PEPTIDASE_N-METHYLTRANSFERASE-RELATED"/>
    <property type="match status" value="1"/>
</dbReference>
<evidence type="ECO:0000313" key="5">
    <source>
        <dbReference type="Proteomes" id="UP000029553"/>
    </source>
</evidence>
<evidence type="ECO:0000256" key="1">
    <source>
        <dbReference type="ARBA" id="ARBA00005801"/>
    </source>
</evidence>
<dbReference type="Gene3D" id="1.20.120.1220">
    <property type="match status" value="1"/>
</dbReference>
<dbReference type="GO" id="GO:0006465">
    <property type="term" value="P:signal peptide processing"/>
    <property type="evidence" value="ECO:0007669"/>
    <property type="project" value="TreeGrafter"/>
</dbReference>
<feature type="transmembrane region" description="Helical" evidence="2">
    <location>
        <begin position="46"/>
        <end position="64"/>
    </location>
</feature>
<dbReference type="EMBL" id="AWOR01000046">
    <property type="protein sequence ID" value="KGH29682.1"/>
    <property type="molecule type" value="Genomic_DNA"/>
</dbReference>
<evidence type="ECO:0000259" key="3">
    <source>
        <dbReference type="Pfam" id="PF01478"/>
    </source>
</evidence>
<protein>
    <submittedName>
        <fullName evidence="4">Peptidase A24</fullName>
    </submittedName>
</protein>
<dbReference type="PANTHER" id="PTHR30487">
    <property type="entry name" value="TYPE 4 PREPILIN-LIKE PROTEINS LEADER PEPTIDE-PROCESSING ENZYME"/>
    <property type="match status" value="1"/>
</dbReference>
<reference evidence="4 5" key="1">
    <citation type="submission" date="2013-09" db="EMBL/GenBank/DDBJ databases">
        <title>High correlation between genotypes and phenotypes of environmental bacteria Comamonas testosteroni strains.</title>
        <authorList>
            <person name="Liu L."/>
            <person name="Zhu W."/>
            <person name="Xia X."/>
            <person name="Xu B."/>
            <person name="Luo M."/>
            <person name="Wang G."/>
        </authorList>
    </citation>
    <scope>NUCLEOTIDE SEQUENCE [LARGE SCALE GENOMIC DNA]</scope>
    <source>
        <strain evidence="4 5">JL40</strain>
    </source>
</reference>
<dbReference type="InterPro" id="IPR050882">
    <property type="entry name" value="Prepilin_peptidase/N-MTase"/>
</dbReference>
<feature type="transmembrane region" description="Helical" evidence="2">
    <location>
        <begin position="12"/>
        <end position="34"/>
    </location>
</feature>
<feature type="transmembrane region" description="Helical" evidence="2">
    <location>
        <begin position="112"/>
        <end position="134"/>
    </location>
</feature>
<evidence type="ECO:0000313" key="4">
    <source>
        <dbReference type="EMBL" id="KGH29682.1"/>
    </source>
</evidence>
<organism evidence="4 5">
    <name type="scientific">Comamonas testosteroni</name>
    <name type="common">Pseudomonas testosteroni</name>
    <dbReference type="NCBI Taxonomy" id="285"/>
    <lineage>
        <taxon>Bacteria</taxon>
        <taxon>Pseudomonadati</taxon>
        <taxon>Pseudomonadota</taxon>
        <taxon>Betaproteobacteria</taxon>
        <taxon>Burkholderiales</taxon>
        <taxon>Comamonadaceae</taxon>
        <taxon>Comamonas</taxon>
    </lineage>
</organism>
<dbReference type="RefSeq" id="WP_034369838.1">
    <property type="nucleotide sequence ID" value="NZ_AWOR01000046.1"/>
</dbReference>